<protein>
    <recommendedName>
        <fullName evidence="2">Methyltransferase</fullName>
    </recommendedName>
</protein>
<organism evidence="1">
    <name type="scientific">viral metagenome</name>
    <dbReference type="NCBI Taxonomy" id="1070528"/>
    <lineage>
        <taxon>unclassified sequences</taxon>
        <taxon>metagenomes</taxon>
        <taxon>organismal metagenomes</taxon>
    </lineage>
</organism>
<name>A0A6C0JBQ9_9ZZZZ</name>
<sequence>MPALEIDDLNKIQIDGLFEVVPTFVETGTFLGETIAKMEPFFETLHTIEIKQEFYLRLVTSYKGNKIKFHLGDSSSKLKQVCQLLETDTLFFLDGHWSAGITGRGEKDCPLYEELENIVKYCKHNCIIIIDDVRLFGKGPNKGNEVCNWENISVDNVLKIVNDRLTKHYFIDSTIDKKDRLILHLYK</sequence>
<dbReference type="Gene3D" id="3.40.50.150">
    <property type="entry name" value="Vaccinia Virus protein VP39"/>
    <property type="match status" value="1"/>
</dbReference>
<evidence type="ECO:0008006" key="2">
    <source>
        <dbReference type="Google" id="ProtNLM"/>
    </source>
</evidence>
<dbReference type="EMBL" id="MN740355">
    <property type="protein sequence ID" value="QHU02116.1"/>
    <property type="molecule type" value="Genomic_DNA"/>
</dbReference>
<reference evidence="1" key="1">
    <citation type="journal article" date="2020" name="Nature">
        <title>Giant virus diversity and host interactions through global metagenomics.</title>
        <authorList>
            <person name="Schulz F."/>
            <person name="Roux S."/>
            <person name="Paez-Espino D."/>
            <person name="Jungbluth S."/>
            <person name="Walsh D.A."/>
            <person name="Denef V.J."/>
            <person name="McMahon K.D."/>
            <person name="Konstantinidis K.T."/>
            <person name="Eloe-Fadrosh E.A."/>
            <person name="Kyrpides N.C."/>
            <person name="Woyke T."/>
        </authorList>
    </citation>
    <scope>NUCLEOTIDE SEQUENCE</scope>
    <source>
        <strain evidence="1">GVMAG-M-3300025880-75</strain>
    </source>
</reference>
<accession>A0A6C0JBQ9</accession>
<dbReference type="InterPro" id="IPR029063">
    <property type="entry name" value="SAM-dependent_MTases_sf"/>
</dbReference>
<evidence type="ECO:0000313" key="1">
    <source>
        <dbReference type="EMBL" id="QHU02116.1"/>
    </source>
</evidence>
<proteinExistence type="predicted"/>
<dbReference type="AlphaFoldDB" id="A0A6C0JBQ9"/>